<dbReference type="EMBL" id="JAZHYP010000003">
    <property type="protein sequence ID" value="MEN3323647.1"/>
    <property type="molecule type" value="Genomic_DNA"/>
</dbReference>
<comment type="caution">
    <text evidence="2">The sequence shown here is derived from an EMBL/GenBank/DDBJ whole genome shotgun (WGS) entry which is preliminary data.</text>
</comment>
<proteinExistence type="predicted"/>
<dbReference type="PANTHER" id="PTHR40114">
    <property type="entry name" value="SLR0698 PROTEIN"/>
    <property type="match status" value="1"/>
</dbReference>
<keyword evidence="3" id="KW-1185">Reference proteome</keyword>
<dbReference type="PIRSF" id="PIRSF016487">
    <property type="entry name" value="CYTH_UCP016487"/>
    <property type="match status" value="1"/>
</dbReference>
<dbReference type="Pfam" id="PF01928">
    <property type="entry name" value="CYTH"/>
    <property type="match status" value="1"/>
</dbReference>
<dbReference type="PANTHER" id="PTHR40114:SF1">
    <property type="entry name" value="SLR0698 PROTEIN"/>
    <property type="match status" value="1"/>
</dbReference>
<organism evidence="2 3">
    <name type="scientific">Mariniflexile soesokkakense</name>
    <dbReference type="NCBI Taxonomy" id="1343160"/>
    <lineage>
        <taxon>Bacteria</taxon>
        <taxon>Pseudomonadati</taxon>
        <taxon>Bacteroidota</taxon>
        <taxon>Flavobacteriia</taxon>
        <taxon>Flavobacteriales</taxon>
        <taxon>Flavobacteriaceae</taxon>
        <taxon>Mariniflexile</taxon>
    </lineage>
</organism>
<dbReference type="InterPro" id="IPR012042">
    <property type="entry name" value="NeuTTM/CthTTM-like"/>
</dbReference>
<evidence type="ECO:0000313" key="3">
    <source>
        <dbReference type="Proteomes" id="UP001416393"/>
    </source>
</evidence>
<protein>
    <submittedName>
        <fullName evidence="2">CYTH domain-containing protein</fullName>
    </submittedName>
</protein>
<dbReference type="CDD" id="cd07891">
    <property type="entry name" value="CYTH-like_CthTTM-like_1"/>
    <property type="match status" value="1"/>
</dbReference>
<dbReference type="PROSITE" id="PS51707">
    <property type="entry name" value="CYTH"/>
    <property type="match status" value="1"/>
</dbReference>
<evidence type="ECO:0000259" key="1">
    <source>
        <dbReference type="PROSITE" id="PS51707"/>
    </source>
</evidence>
<dbReference type="SMART" id="SM01118">
    <property type="entry name" value="CYTH"/>
    <property type="match status" value="1"/>
</dbReference>
<reference evidence="2 3" key="1">
    <citation type="submission" date="2024-01" db="EMBL/GenBank/DDBJ databases">
        <title>Mariniflexile litorale sp. nov., isolated from the shallow sediments of the Sea of Japan.</title>
        <authorList>
            <person name="Romanenko L."/>
            <person name="Bystritskaya E."/>
            <person name="Isaeva M."/>
        </authorList>
    </citation>
    <scope>NUCLEOTIDE SEQUENCE [LARGE SCALE GENOMIC DNA]</scope>
    <source>
        <strain evidence="2 3">KCTC 32427</strain>
    </source>
</reference>
<name>A0ABV0A963_9FLAO</name>
<dbReference type="Proteomes" id="UP001416393">
    <property type="component" value="Unassembled WGS sequence"/>
</dbReference>
<dbReference type="Gene3D" id="2.40.320.10">
    <property type="entry name" value="Hypothetical Protein Pfu-838710-001"/>
    <property type="match status" value="1"/>
</dbReference>
<evidence type="ECO:0000313" key="2">
    <source>
        <dbReference type="EMBL" id="MEN3323647.1"/>
    </source>
</evidence>
<gene>
    <name evidence="2" type="ORF">VP395_07905</name>
</gene>
<dbReference type="SUPFAM" id="SSF55154">
    <property type="entry name" value="CYTH-like phosphatases"/>
    <property type="match status" value="1"/>
</dbReference>
<dbReference type="InterPro" id="IPR033469">
    <property type="entry name" value="CYTH-like_dom_sf"/>
</dbReference>
<dbReference type="RefSeq" id="WP_346241273.1">
    <property type="nucleotide sequence ID" value="NZ_JAZHYP010000003.1"/>
</dbReference>
<feature type="domain" description="CYTH" evidence="1">
    <location>
        <begin position="1"/>
        <end position="149"/>
    </location>
</feature>
<dbReference type="InterPro" id="IPR023577">
    <property type="entry name" value="CYTH_domain"/>
</dbReference>
<sequence>MVEIERKFLVTSNSYKDEAFKSTRIIQGFLNTHKERTVRVRLKGEKGFITVKGASRNNGLSRFEWENELTKEEAEALLKLCEPGVIDKIRYEVKYGKHIFEVDEFYGDNNGLVIAEVELMTDNETFLRPNWLGEEVTGTIKYYNSQLSKKPFKTW</sequence>
<accession>A0ABV0A963</accession>